<dbReference type="SMART" id="SM00701">
    <property type="entry name" value="PGRP"/>
    <property type="match status" value="1"/>
</dbReference>
<comment type="caution">
    <text evidence="3">The sequence shown here is derived from an EMBL/GenBank/DDBJ whole genome shotgun (WGS) entry which is preliminary data.</text>
</comment>
<dbReference type="InterPro" id="IPR015510">
    <property type="entry name" value="PGRP"/>
</dbReference>
<reference evidence="3" key="1">
    <citation type="journal article" date="2015" name="Nature">
        <title>Complex archaea that bridge the gap between prokaryotes and eukaryotes.</title>
        <authorList>
            <person name="Spang A."/>
            <person name="Saw J.H."/>
            <person name="Jorgensen S.L."/>
            <person name="Zaremba-Niedzwiedzka K."/>
            <person name="Martijn J."/>
            <person name="Lind A.E."/>
            <person name="van Eijk R."/>
            <person name="Schleper C."/>
            <person name="Guy L."/>
            <person name="Ettema T.J."/>
        </authorList>
    </citation>
    <scope>NUCLEOTIDE SEQUENCE</scope>
</reference>
<evidence type="ECO:0000313" key="3">
    <source>
        <dbReference type="EMBL" id="KKM26555.1"/>
    </source>
</evidence>
<dbReference type="GO" id="GO:0008270">
    <property type="term" value="F:zinc ion binding"/>
    <property type="evidence" value="ECO:0007669"/>
    <property type="project" value="InterPro"/>
</dbReference>
<evidence type="ECO:0000256" key="1">
    <source>
        <dbReference type="ARBA" id="ARBA00007553"/>
    </source>
</evidence>
<evidence type="ECO:0000259" key="2">
    <source>
        <dbReference type="SMART" id="SM00701"/>
    </source>
</evidence>
<dbReference type="CDD" id="cd06583">
    <property type="entry name" value="PGRP"/>
    <property type="match status" value="1"/>
</dbReference>
<dbReference type="GO" id="GO:0009253">
    <property type="term" value="P:peptidoglycan catabolic process"/>
    <property type="evidence" value="ECO:0007669"/>
    <property type="project" value="InterPro"/>
</dbReference>
<proteinExistence type="inferred from homology"/>
<dbReference type="SUPFAM" id="SSF55846">
    <property type="entry name" value="N-acetylmuramoyl-L-alanine amidase-like"/>
    <property type="match status" value="1"/>
</dbReference>
<organism evidence="3">
    <name type="scientific">marine sediment metagenome</name>
    <dbReference type="NCBI Taxonomy" id="412755"/>
    <lineage>
        <taxon>unclassified sequences</taxon>
        <taxon>metagenomes</taxon>
        <taxon>ecological metagenomes</taxon>
    </lineage>
</organism>
<sequence>MKPLFVVIHHSKAKDRSTLDWQGIRDWHIGPPNNWTDIGYNFGIEMVKGQVEVLIGRMPTERGAHCKSLNGKSWGICIVGDFDADRPSVALWDTAVRLVSSLCDLGDIPTDQVVGHREGDPNTKKSCPGNAFDMNAFRKDVFTYRVKHSGMKA</sequence>
<dbReference type="EMBL" id="LAZR01012491">
    <property type="protein sequence ID" value="KKM26555.1"/>
    <property type="molecule type" value="Genomic_DNA"/>
</dbReference>
<gene>
    <name evidence="3" type="ORF">LCGC14_1583610</name>
</gene>
<dbReference type="InterPro" id="IPR036505">
    <property type="entry name" value="Amidase/PGRP_sf"/>
</dbReference>
<dbReference type="AlphaFoldDB" id="A0A0F9LGE1"/>
<dbReference type="PANTHER" id="PTHR11022">
    <property type="entry name" value="PEPTIDOGLYCAN RECOGNITION PROTEIN"/>
    <property type="match status" value="1"/>
</dbReference>
<dbReference type="InterPro" id="IPR006619">
    <property type="entry name" value="PGRP_domain_met/bac"/>
</dbReference>
<name>A0A0F9LGE1_9ZZZZ</name>
<accession>A0A0F9LGE1</accession>
<dbReference type="Gene3D" id="3.40.80.10">
    <property type="entry name" value="Peptidoglycan recognition protein-like"/>
    <property type="match status" value="1"/>
</dbReference>
<comment type="similarity">
    <text evidence="1">Belongs to the N-acetylmuramoyl-L-alanine amidase 2 family.</text>
</comment>
<dbReference type="InterPro" id="IPR002502">
    <property type="entry name" value="Amidase_domain"/>
</dbReference>
<dbReference type="GO" id="GO:0008745">
    <property type="term" value="F:N-acetylmuramoyl-L-alanine amidase activity"/>
    <property type="evidence" value="ECO:0007669"/>
    <property type="project" value="InterPro"/>
</dbReference>
<feature type="domain" description="Peptidoglycan recognition protein family" evidence="2">
    <location>
        <begin position="1"/>
        <end position="120"/>
    </location>
</feature>
<dbReference type="Pfam" id="PF01510">
    <property type="entry name" value="Amidase_2"/>
    <property type="match status" value="1"/>
</dbReference>
<dbReference type="PANTHER" id="PTHR11022:SF41">
    <property type="entry name" value="PEPTIDOGLYCAN-RECOGNITION PROTEIN LC-RELATED"/>
    <property type="match status" value="1"/>
</dbReference>
<protein>
    <recommendedName>
        <fullName evidence="2">Peptidoglycan recognition protein family domain-containing protein</fullName>
    </recommendedName>
</protein>